<evidence type="ECO:0000256" key="1">
    <source>
        <dbReference type="SAM" id="Phobius"/>
    </source>
</evidence>
<name>F4QIV0_9CAUL</name>
<dbReference type="OrthoDB" id="199424at2"/>
<protein>
    <recommendedName>
        <fullName evidence="4">DUF304 domain-containing protein</fullName>
    </recommendedName>
</protein>
<accession>F4QIV0</accession>
<evidence type="ECO:0008006" key="4">
    <source>
        <dbReference type="Google" id="ProtNLM"/>
    </source>
</evidence>
<evidence type="ECO:0000313" key="2">
    <source>
        <dbReference type="EMBL" id="EGF93013.1"/>
    </source>
</evidence>
<gene>
    <name evidence="2" type="ORF">ABI_14520</name>
</gene>
<dbReference type="STRING" id="715226.ABI_14520"/>
<reference evidence="3" key="1">
    <citation type="submission" date="2011-03" db="EMBL/GenBank/DDBJ databases">
        <title>Draft genome sequence of Brevundimonas diminuta.</title>
        <authorList>
            <person name="Brown P.J.B."/>
            <person name="Buechlein A."/>
            <person name="Hemmerich C."/>
            <person name="Brun Y.V."/>
        </authorList>
    </citation>
    <scope>NUCLEOTIDE SEQUENCE [LARGE SCALE GENOMIC DNA]</scope>
    <source>
        <strain evidence="3">C19</strain>
    </source>
</reference>
<evidence type="ECO:0000313" key="3">
    <source>
        <dbReference type="Proteomes" id="UP000006512"/>
    </source>
</evidence>
<feature type="transmembrane region" description="Helical" evidence="1">
    <location>
        <begin position="38"/>
        <end position="59"/>
    </location>
</feature>
<sequence>MTTIHDPSSPVAREVLSNERLLWQGRPGQGIRFSPADVMMIPFSLLWGGFAFFWEFGVLTDLCFDITNPFAALPVSFFALWGIPFCLVGLYMIIGRFFYDAFVRAGTFYGVTDQRALVVRGGSVTALNLASLDQVNIRESRSGKGTLTFGPDNAFMPTGMGRGRGQAPVVAFVGIAEVRRVYRLIEEARAALRSGSRF</sequence>
<feature type="transmembrane region" description="Helical" evidence="1">
    <location>
        <begin position="71"/>
        <end position="94"/>
    </location>
</feature>
<dbReference type="eggNOG" id="ENOG5032SUV">
    <property type="taxonomic scope" value="Bacteria"/>
</dbReference>
<keyword evidence="1" id="KW-1133">Transmembrane helix</keyword>
<keyword evidence="1" id="KW-0812">Transmembrane</keyword>
<keyword evidence="3" id="KW-1185">Reference proteome</keyword>
<dbReference type="HOGENOM" id="CLU_115299_0_0_5"/>
<dbReference type="EMBL" id="GL883077">
    <property type="protein sequence ID" value="EGF93013.1"/>
    <property type="molecule type" value="Genomic_DNA"/>
</dbReference>
<dbReference type="AlphaFoldDB" id="F4QIV0"/>
<proteinExistence type="predicted"/>
<keyword evidence="1" id="KW-0472">Membrane</keyword>
<dbReference type="Proteomes" id="UP000006512">
    <property type="component" value="Unassembled WGS sequence"/>
</dbReference>
<organism evidence="2 3">
    <name type="scientific">Asticcacaulis biprosthecium C19</name>
    <dbReference type="NCBI Taxonomy" id="715226"/>
    <lineage>
        <taxon>Bacteria</taxon>
        <taxon>Pseudomonadati</taxon>
        <taxon>Pseudomonadota</taxon>
        <taxon>Alphaproteobacteria</taxon>
        <taxon>Caulobacterales</taxon>
        <taxon>Caulobacteraceae</taxon>
        <taxon>Asticcacaulis</taxon>
    </lineage>
</organism>
<dbReference type="RefSeq" id="WP_006272198.1">
    <property type="nucleotide sequence ID" value="NZ_GL883077.1"/>
</dbReference>